<dbReference type="GO" id="GO:0051301">
    <property type="term" value="P:cell division"/>
    <property type="evidence" value="ECO:0007669"/>
    <property type="project" value="UniProtKB-KW"/>
</dbReference>
<comment type="caution">
    <text evidence="12">Lacks conserved residue(s) required for the propagation of feature annotation.</text>
</comment>
<dbReference type="UniPathway" id="UPA00219"/>
<organism evidence="14 15">
    <name type="scientific">Nitrospira lenta</name>
    <dbReference type="NCBI Taxonomy" id="1436998"/>
    <lineage>
        <taxon>Bacteria</taxon>
        <taxon>Pseudomonadati</taxon>
        <taxon>Nitrospirota</taxon>
        <taxon>Nitrospiria</taxon>
        <taxon>Nitrospirales</taxon>
        <taxon>Nitrospiraceae</taxon>
        <taxon>Nitrospira</taxon>
    </lineage>
</organism>
<dbReference type="PANTHER" id="PTHR43783:SF1">
    <property type="entry name" value="UDP-N-ACETYLGLUCOSAMINE 1-CARBOXYVINYLTRANSFERASE"/>
    <property type="match status" value="1"/>
</dbReference>
<dbReference type="OrthoDB" id="9803760at2"/>
<keyword evidence="8 12" id="KW-0131">Cell cycle</keyword>
<evidence type="ECO:0000256" key="4">
    <source>
        <dbReference type="ARBA" id="ARBA00022618"/>
    </source>
</evidence>
<comment type="catalytic activity">
    <reaction evidence="11 12">
        <text>phosphoenolpyruvate + UDP-N-acetyl-alpha-D-glucosamine = UDP-N-acetyl-3-O-(1-carboxyvinyl)-alpha-D-glucosamine + phosphate</text>
        <dbReference type="Rhea" id="RHEA:18681"/>
        <dbReference type="ChEBI" id="CHEBI:43474"/>
        <dbReference type="ChEBI" id="CHEBI:57705"/>
        <dbReference type="ChEBI" id="CHEBI:58702"/>
        <dbReference type="ChEBI" id="CHEBI:68483"/>
        <dbReference type="EC" id="2.5.1.7"/>
    </reaction>
</comment>
<proteinExistence type="inferred from homology"/>
<dbReference type="GO" id="GO:0005737">
    <property type="term" value="C:cytoplasm"/>
    <property type="evidence" value="ECO:0007669"/>
    <property type="project" value="UniProtKB-SubCell"/>
</dbReference>
<evidence type="ECO:0000256" key="11">
    <source>
        <dbReference type="ARBA" id="ARBA00047527"/>
    </source>
</evidence>
<evidence type="ECO:0000256" key="10">
    <source>
        <dbReference type="ARBA" id="ARBA00038367"/>
    </source>
</evidence>
<keyword evidence="6 12" id="KW-0133">Cell shape</keyword>
<dbReference type="InterPro" id="IPR005750">
    <property type="entry name" value="UDP_GlcNAc_COvinyl_MurA"/>
</dbReference>
<dbReference type="GO" id="GO:0009252">
    <property type="term" value="P:peptidoglycan biosynthetic process"/>
    <property type="evidence" value="ECO:0007669"/>
    <property type="project" value="UniProtKB-UniRule"/>
</dbReference>
<comment type="function">
    <text evidence="12">Cell wall formation. Adds enolpyruvyl to UDP-N-acetylglucosamine.</text>
</comment>
<feature type="binding site" evidence="12">
    <location>
        <position position="326"/>
    </location>
    <ligand>
        <name>UDP-N-acetyl-alpha-D-glucosamine</name>
        <dbReference type="ChEBI" id="CHEBI:57705"/>
    </ligand>
</feature>
<keyword evidence="12" id="KW-0670">Pyruvate</keyword>
<dbReference type="NCBIfam" id="TIGR01072">
    <property type="entry name" value="murA"/>
    <property type="match status" value="1"/>
</dbReference>
<feature type="active site" description="Proton donor" evidence="12">
    <location>
        <position position="116"/>
    </location>
</feature>
<dbReference type="RefSeq" id="WP_121987964.1">
    <property type="nucleotide sequence ID" value="NZ_OUNR01000001.1"/>
</dbReference>
<dbReference type="NCBIfam" id="NF006873">
    <property type="entry name" value="PRK09369.1"/>
    <property type="match status" value="1"/>
</dbReference>
<dbReference type="GO" id="GO:0008760">
    <property type="term" value="F:UDP-N-acetylglucosamine 1-carboxyvinyltransferase activity"/>
    <property type="evidence" value="ECO:0007669"/>
    <property type="project" value="UniProtKB-UniRule"/>
</dbReference>
<dbReference type="InParanoid" id="A0A330L3I4"/>
<feature type="modified residue" description="2-(S-cysteinyl)pyruvic acid O-phosphothioketal" evidence="12">
    <location>
        <position position="116"/>
    </location>
</feature>
<reference evidence="15" key="1">
    <citation type="submission" date="2018-04" db="EMBL/GenBank/DDBJ databases">
        <authorList>
            <person name="Lucker S."/>
            <person name="Sakoula D."/>
        </authorList>
    </citation>
    <scope>NUCLEOTIDE SEQUENCE [LARGE SCALE GENOMIC DNA]</scope>
</reference>
<dbReference type="GO" id="GO:0019277">
    <property type="term" value="P:UDP-N-acetylgalactosamine biosynthetic process"/>
    <property type="evidence" value="ECO:0007669"/>
    <property type="project" value="InterPro"/>
</dbReference>
<keyword evidence="9 12" id="KW-0961">Cell wall biogenesis/degradation</keyword>
<dbReference type="AlphaFoldDB" id="A0A330L3I4"/>
<dbReference type="EC" id="2.5.1.7" evidence="12"/>
<dbReference type="HAMAP" id="MF_00111">
    <property type="entry name" value="MurA"/>
    <property type="match status" value="1"/>
</dbReference>
<dbReference type="FunFam" id="3.65.10.10:FF:000001">
    <property type="entry name" value="UDP-N-acetylglucosamine 1-carboxyvinyltransferase"/>
    <property type="match status" value="1"/>
</dbReference>
<sequence length="424" mass="45104">MDEIVITGGNRLRGDVRISGAKNSALPILASTILGGGECVITNVPRVVDVLTMGKLLGILGAQVSHEANRAVIKADVIHSTEAPYDLVKTMRASVLVLGPLLARWGEAKVSLPGGCAIGSRPVNLHLAGLAKLGADISIEHGYITARAKRLKGARIYCDTTTVTGTENLMMAASLAEGTSVIENAAKEPEIVDLAEFLTKRGARIAGAGTDVLTIEGVRELHGADHEVIPDRIEAGTHLVAGAITDGDVTITHCRPLHLEAVLMKLREAGADIQVEAQTVRIRRAGRLKGTDVRTLPFPGFPTDMQAQMVALMALTEGTSVVTETVFESRFMHVEELRRMGADIRVEGNRLIVTGRPTLTGAPVMASDLRASAGLILAGLAAEGTTEIQRVYHLDRGYERIEEKLRAVGANIERRKASPVTGAR</sequence>
<evidence type="ECO:0000256" key="1">
    <source>
        <dbReference type="ARBA" id="ARBA00004496"/>
    </source>
</evidence>
<dbReference type="InterPro" id="IPR050068">
    <property type="entry name" value="MurA_subfamily"/>
</dbReference>
<dbReference type="SUPFAM" id="SSF55205">
    <property type="entry name" value="EPT/RTPC-like"/>
    <property type="match status" value="1"/>
</dbReference>
<keyword evidence="4 12" id="KW-0132">Cell division</keyword>
<evidence type="ECO:0000259" key="13">
    <source>
        <dbReference type="Pfam" id="PF00275"/>
    </source>
</evidence>
<keyword evidence="3 12" id="KW-0963">Cytoplasm</keyword>
<dbReference type="InterPro" id="IPR036968">
    <property type="entry name" value="Enolpyruvate_Tfrase_sf"/>
</dbReference>
<feature type="binding site" evidence="12">
    <location>
        <position position="304"/>
    </location>
    <ligand>
        <name>UDP-N-acetyl-alpha-D-glucosamine</name>
        <dbReference type="ChEBI" id="CHEBI:57705"/>
    </ligand>
</feature>
<gene>
    <name evidence="12 14" type="primary">murA</name>
    <name evidence="14" type="ORF">NITLEN_10518</name>
</gene>
<evidence type="ECO:0000256" key="12">
    <source>
        <dbReference type="HAMAP-Rule" id="MF_00111"/>
    </source>
</evidence>
<dbReference type="EMBL" id="OUNR01000001">
    <property type="protein sequence ID" value="SPP63432.1"/>
    <property type="molecule type" value="Genomic_DNA"/>
</dbReference>
<evidence type="ECO:0000256" key="6">
    <source>
        <dbReference type="ARBA" id="ARBA00022960"/>
    </source>
</evidence>
<evidence type="ECO:0000313" key="15">
    <source>
        <dbReference type="Proteomes" id="UP000248168"/>
    </source>
</evidence>
<dbReference type="PANTHER" id="PTHR43783">
    <property type="entry name" value="UDP-N-ACETYLGLUCOSAMINE 1-CARBOXYVINYLTRANSFERASE"/>
    <property type="match status" value="1"/>
</dbReference>
<keyword evidence="5 12" id="KW-0808">Transferase</keyword>
<evidence type="ECO:0000256" key="3">
    <source>
        <dbReference type="ARBA" id="ARBA00022490"/>
    </source>
</evidence>
<feature type="binding site" evidence="12">
    <location>
        <position position="92"/>
    </location>
    <ligand>
        <name>UDP-N-acetyl-alpha-D-glucosamine</name>
        <dbReference type="ChEBI" id="CHEBI:57705"/>
    </ligand>
</feature>
<evidence type="ECO:0000256" key="8">
    <source>
        <dbReference type="ARBA" id="ARBA00023306"/>
    </source>
</evidence>
<dbReference type="Proteomes" id="UP000248168">
    <property type="component" value="Unassembled WGS sequence"/>
</dbReference>
<evidence type="ECO:0000256" key="2">
    <source>
        <dbReference type="ARBA" id="ARBA00004752"/>
    </source>
</evidence>
<dbReference type="Pfam" id="PF00275">
    <property type="entry name" value="EPSP_synthase"/>
    <property type="match status" value="1"/>
</dbReference>
<dbReference type="InterPro" id="IPR001986">
    <property type="entry name" value="Enolpyruvate_Tfrase_dom"/>
</dbReference>
<evidence type="ECO:0000256" key="5">
    <source>
        <dbReference type="ARBA" id="ARBA00022679"/>
    </source>
</evidence>
<dbReference type="Gene3D" id="3.65.10.10">
    <property type="entry name" value="Enolpyruvate transferase domain"/>
    <property type="match status" value="2"/>
</dbReference>
<keyword evidence="7 12" id="KW-0573">Peptidoglycan synthesis</keyword>
<dbReference type="GO" id="GO:0008360">
    <property type="term" value="P:regulation of cell shape"/>
    <property type="evidence" value="ECO:0007669"/>
    <property type="project" value="UniProtKB-KW"/>
</dbReference>
<accession>A0A330L3I4</accession>
<evidence type="ECO:0000256" key="9">
    <source>
        <dbReference type="ARBA" id="ARBA00023316"/>
    </source>
</evidence>
<protein>
    <recommendedName>
        <fullName evidence="12">UDP-N-acetylglucosamine 1-carboxyvinyltransferase</fullName>
        <ecNumber evidence="12">2.5.1.7</ecNumber>
    </recommendedName>
    <alternativeName>
        <fullName evidence="12">Enoylpyruvate transferase</fullName>
    </alternativeName>
    <alternativeName>
        <fullName evidence="12">UDP-N-acetylglucosamine enolpyruvyl transferase</fullName>
        <shortName evidence="12">EPT</shortName>
    </alternativeName>
</protein>
<keyword evidence="15" id="KW-1185">Reference proteome</keyword>
<dbReference type="InterPro" id="IPR013792">
    <property type="entry name" value="RNA3'P_cycl/enolpyr_Trfase_a/b"/>
</dbReference>
<dbReference type="CDD" id="cd01555">
    <property type="entry name" value="UdpNAET"/>
    <property type="match status" value="1"/>
</dbReference>
<dbReference type="GO" id="GO:0071555">
    <property type="term" value="P:cell wall organization"/>
    <property type="evidence" value="ECO:0007669"/>
    <property type="project" value="UniProtKB-KW"/>
</dbReference>
<comment type="similarity">
    <text evidence="10 12">Belongs to the EPSP synthase family. MurA subfamily.</text>
</comment>
<dbReference type="FunCoup" id="A0A330L3I4">
    <property type="interactions" value="446"/>
</dbReference>
<comment type="subcellular location">
    <subcellularLocation>
        <location evidence="1 12">Cytoplasm</location>
    </subcellularLocation>
</comment>
<name>A0A330L3I4_9BACT</name>
<feature type="domain" description="Enolpyruvate transferase" evidence="13">
    <location>
        <begin position="7"/>
        <end position="405"/>
    </location>
</feature>
<evidence type="ECO:0000256" key="7">
    <source>
        <dbReference type="ARBA" id="ARBA00022984"/>
    </source>
</evidence>
<feature type="binding site" evidence="12">
    <location>
        <begin position="22"/>
        <end position="23"/>
    </location>
    <ligand>
        <name>phosphoenolpyruvate</name>
        <dbReference type="ChEBI" id="CHEBI:58702"/>
    </ligand>
</feature>
<evidence type="ECO:0000313" key="14">
    <source>
        <dbReference type="EMBL" id="SPP63432.1"/>
    </source>
</evidence>
<comment type="pathway">
    <text evidence="2 12">Cell wall biogenesis; peptidoglycan biosynthesis.</text>
</comment>